<feature type="region of interest" description="Disordered" evidence="1">
    <location>
        <begin position="115"/>
        <end position="138"/>
    </location>
</feature>
<evidence type="ECO:0000313" key="2">
    <source>
        <dbReference type="EMBL" id="SUX22382.1"/>
    </source>
</evidence>
<protein>
    <submittedName>
        <fullName evidence="2">Uncharacterized protein</fullName>
    </submittedName>
</protein>
<gene>
    <name evidence="2" type="ORF">NCTC13294_01237</name>
</gene>
<dbReference type="Proteomes" id="UP000254572">
    <property type="component" value="Unassembled WGS sequence"/>
</dbReference>
<sequence>MPDNHNICLLGFSPESETRIKKLINSAPQGSSIVWVAANHKGLNGVVINASFLPTPQIQKYISLVRCPIVCAYNNDDGAAQAKQYHFPALDLRDTDNGNAVSWLDQLFGGHGSPAATATTAASAPTHHSTTDAVPSSNTRELLNHIRRRDHMVIRATHERNITWIKPREGLVYINYPREAVPGFDSWTWVATDNDDIPDNARKLQFDLWLFESLWQSNMDGRQDIDDQAYYRLIRFPQPLGRHGRTEALRLATCAQTHPVNIETLFEKTSYSYDRIRRFLFATLMAGQVQRLEQGSFVAEEQVKRAYSSQEKEKVEQKRSLLQRLREKLGL</sequence>
<dbReference type="RefSeq" id="WP_115611544.1">
    <property type="nucleotide sequence ID" value="NZ_UFUW01000001.1"/>
</dbReference>
<evidence type="ECO:0000313" key="3">
    <source>
        <dbReference type="Proteomes" id="UP000254572"/>
    </source>
</evidence>
<keyword evidence="3" id="KW-1185">Reference proteome</keyword>
<name>A0A381E792_9GAMM</name>
<dbReference type="AlphaFoldDB" id="A0A381E792"/>
<dbReference type="OrthoDB" id="7067199at2"/>
<reference evidence="2 3" key="1">
    <citation type="submission" date="2018-06" db="EMBL/GenBank/DDBJ databases">
        <authorList>
            <consortium name="Pathogen Informatics"/>
            <person name="Doyle S."/>
        </authorList>
    </citation>
    <scope>NUCLEOTIDE SEQUENCE [LARGE SCALE GENOMIC DNA]</scope>
    <source>
        <strain evidence="2 3">NCTC13294</strain>
    </source>
</reference>
<evidence type="ECO:0000256" key="1">
    <source>
        <dbReference type="SAM" id="MobiDB-lite"/>
    </source>
</evidence>
<dbReference type="EMBL" id="UFUW01000001">
    <property type="protein sequence ID" value="SUX22382.1"/>
    <property type="molecule type" value="Genomic_DNA"/>
</dbReference>
<accession>A0A381E792</accession>
<organism evidence="2 3">
    <name type="scientific">Cardiobacterium valvarum</name>
    <dbReference type="NCBI Taxonomy" id="194702"/>
    <lineage>
        <taxon>Bacteria</taxon>
        <taxon>Pseudomonadati</taxon>
        <taxon>Pseudomonadota</taxon>
        <taxon>Gammaproteobacteria</taxon>
        <taxon>Cardiobacteriales</taxon>
        <taxon>Cardiobacteriaceae</taxon>
        <taxon>Cardiobacterium</taxon>
    </lineage>
</organism>
<proteinExistence type="predicted"/>
<feature type="compositionally biased region" description="Low complexity" evidence="1">
    <location>
        <begin position="115"/>
        <end position="128"/>
    </location>
</feature>